<proteinExistence type="predicted"/>
<evidence type="ECO:0000313" key="2">
    <source>
        <dbReference type="EMBL" id="SIN91796.1"/>
    </source>
</evidence>
<evidence type="ECO:0000256" key="1">
    <source>
        <dbReference type="SAM" id="Phobius"/>
    </source>
</evidence>
<reference evidence="3" key="1">
    <citation type="submission" date="2016-12" db="EMBL/GenBank/DDBJ databases">
        <authorList>
            <person name="Varghese N."/>
            <person name="Submissions S."/>
        </authorList>
    </citation>
    <scope>NUCLEOTIDE SEQUENCE [LARGE SCALE GENOMIC DNA]</scope>
    <source>
        <strain evidence="3">DSM 16779</strain>
    </source>
</reference>
<keyword evidence="1" id="KW-0812">Transmembrane</keyword>
<dbReference type="Proteomes" id="UP000184782">
    <property type="component" value="Unassembled WGS sequence"/>
</dbReference>
<keyword evidence="1" id="KW-0472">Membrane</keyword>
<evidence type="ECO:0000313" key="3">
    <source>
        <dbReference type="Proteomes" id="UP000184782"/>
    </source>
</evidence>
<gene>
    <name evidence="2" type="ORF">SAMN05421769_1107</name>
</gene>
<keyword evidence="3" id="KW-1185">Reference proteome</keyword>
<dbReference type="RefSeq" id="WP_167594291.1">
    <property type="nucleotide sequence ID" value="NZ_CP177162.1"/>
</dbReference>
<dbReference type="PROSITE" id="PS51257">
    <property type="entry name" value="PROKAR_LIPOPROTEIN"/>
    <property type="match status" value="1"/>
</dbReference>
<organism evidence="2 3">
    <name type="scientific">Chryseobacterium scophthalmum</name>
    <dbReference type="NCBI Taxonomy" id="59733"/>
    <lineage>
        <taxon>Bacteria</taxon>
        <taxon>Pseudomonadati</taxon>
        <taxon>Bacteroidota</taxon>
        <taxon>Flavobacteriia</taxon>
        <taxon>Flavobacteriales</taxon>
        <taxon>Weeksellaceae</taxon>
        <taxon>Chryseobacterium group</taxon>
        <taxon>Chryseobacterium</taxon>
    </lineage>
</organism>
<evidence type="ECO:0008006" key="4">
    <source>
        <dbReference type="Google" id="ProtNLM"/>
    </source>
</evidence>
<dbReference type="AlphaFoldDB" id="A0A1N6F9A9"/>
<name>A0A1N6F9A9_9FLAO</name>
<dbReference type="EMBL" id="FSRQ01000001">
    <property type="protein sequence ID" value="SIN91796.1"/>
    <property type="molecule type" value="Genomic_DNA"/>
</dbReference>
<feature type="transmembrane region" description="Helical" evidence="1">
    <location>
        <begin position="31"/>
        <end position="51"/>
    </location>
</feature>
<keyword evidence="1" id="KW-1133">Transmembrane helix</keyword>
<sequence>MNKKLLFTYLLMTAFFLYSCGKEYTTKSDISIKTVSIVTFIFGGIAMLIVFTSKKR</sequence>
<protein>
    <recommendedName>
        <fullName evidence="4">Lipoprotein</fullName>
    </recommendedName>
</protein>
<accession>A0A1N6F9A9</accession>